<protein>
    <submittedName>
        <fullName evidence="2">Uncharacterized protein</fullName>
    </submittedName>
</protein>
<evidence type="ECO:0000313" key="3">
    <source>
        <dbReference type="Proteomes" id="UP000184082"/>
    </source>
</evidence>
<dbReference type="EMBL" id="FRAJ01000003">
    <property type="protein sequence ID" value="SHJ70521.1"/>
    <property type="molecule type" value="Genomic_DNA"/>
</dbReference>
<feature type="transmembrane region" description="Helical" evidence="1">
    <location>
        <begin position="26"/>
        <end position="45"/>
    </location>
</feature>
<accession>A0A1M6LH47</accession>
<name>A0A1M6LH47_9FIRM</name>
<dbReference type="Proteomes" id="UP000184082">
    <property type="component" value="Unassembled WGS sequence"/>
</dbReference>
<keyword evidence="1" id="KW-1133">Transmembrane helix</keyword>
<keyword evidence="1" id="KW-0812">Transmembrane</keyword>
<reference evidence="2 3" key="1">
    <citation type="submission" date="2016-11" db="EMBL/GenBank/DDBJ databases">
        <authorList>
            <person name="Jaros S."/>
            <person name="Januszkiewicz K."/>
            <person name="Wedrychowicz H."/>
        </authorList>
    </citation>
    <scope>NUCLEOTIDE SEQUENCE [LARGE SCALE GENOMIC DNA]</scope>
    <source>
        <strain evidence="2 3">DSM 14501</strain>
    </source>
</reference>
<dbReference type="RefSeq" id="WP_143146257.1">
    <property type="nucleotide sequence ID" value="NZ_FRAJ01000003.1"/>
</dbReference>
<dbReference type="AlphaFoldDB" id="A0A1M6LH47"/>
<evidence type="ECO:0000256" key="1">
    <source>
        <dbReference type="SAM" id="Phobius"/>
    </source>
</evidence>
<dbReference type="STRING" id="1121266.SAMN02745883_00205"/>
<proteinExistence type="predicted"/>
<keyword evidence="1" id="KW-0472">Membrane</keyword>
<keyword evidence="3" id="KW-1185">Reference proteome</keyword>
<organism evidence="2 3">
    <name type="scientific">Caminicella sporogenes DSM 14501</name>
    <dbReference type="NCBI Taxonomy" id="1121266"/>
    <lineage>
        <taxon>Bacteria</taxon>
        <taxon>Bacillati</taxon>
        <taxon>Bacillota</taxon>
        <taxon>Clostridia</taxon>
        <taxon>Peptostreptococcales</taxon>
        <taxon>Caminicellaceae</taxon>
        <taxon>Caminicella</taxon>
    </lineage>
</organism>
<feature type="transmembrane region" description="Helical" evidence="1">
    <location>
        <begin position="51"/>
        <end position="73"/>
    </location>
</feature>
<sequence>MSKYKIKEYNIIISPRSDLELRRKGCLLRKMLGVILGLTGAIILVEFVPIKIWYTVLFILIVIFIVILCQYLFY</sequence>
<evidence type="ECO:0000313" key="2">
    <source>
        <dbReference type="EMBL" id="SHJ70521.1"/>
    </source>
</evidence>
<gene>
    <name evidence="2" type="ORF">SAMN02745883_00205</name>
</gene>